<dbReference type="PROSITE" id="PS51831">
    <property type="entry name" value="HD"/>
    <property type="match status" value="1"/>
</dbReference>
<evidence type="ECO:0000256" key="11">
    <source>
        <dbReference type="ARBA" id="ARBA00022884"/>
    </source>
</evidence>
<protein>
    <recommendedName>
        <fullName evidence="12">HD domain-containing protein</fullName>
    </recommendedName>
</protein>
<dbReference type="Pfam" id="PF12627">
    <property type="entry name" value="PolyA_pol_RNAbd"/>
    <property type="match status" value="1"/>
</dbReference>
<dbReference type="InterPro" id="IPR006674">
    <property type="entry name" value="HD_domain"/>
</dbReference>
<dbReference type="EMBL" id="UINC01013459">
    <property type="protein sequence ID" value="SVA58133.1"/>
    <property type="molecule type" value="Genomic_DNA"/>
</dbReference>
<evidence type="ECO:0000256" key="5">
    <source>
        <dbReference type="ARBA" id="ARBA00022695"/>
    </source>
</evidence>
<dbReference type="SUPFAM" id="SSF81891">
    <property type="entry name" value="Poly A polymerase C-terminal region-like"/>
    <property type="match status" value="1"/>
</dbReference>
<dbReference type="GO" id="GO:0046872">
    <property type="term" value="F:metal ion binding"/>
    <property type="evidence" value="ECO:0007669"/>
    <property type="project" value="UniProtKB-KW"/>
</dbReference>
<dbReference type="PIRSF" id="PIRSF000813">
    <property type="entry name" value="CCA_bact"/>
    <property type="match status" value="1"/>
</dbReference>
<evidence type="ECO:0000256" key="9">
    <source>
        <dbReference type="ARBA" id="ARBA00022840"/>
    </source>
</evidence>
<dbReference type="InterPro" id="IPR032828">
    <property type="entry name" value="PolyA_RNA-bd"/>
</dbReference>
<dbReference type="GO" id="GO:0042245">
    <property type="term" value="P:RNA repair"/>
    <property type="evidence" value="ECO:0007669"/>
    <property type="project" value="UniProtKB-KW"/>
</dbReference>
<evidence type="ECO:0000313" key="13">
    <source>
        <dbReference type="EMBL" id="SVA58133.1"/>
    </source>
</evidence>
<dbReference type="GO" id="GO:0004810">
    <property type="term" value="F:CCA tRNA nucleotidyltransferase activity"/>
    <property type="evidence" value="ECO:0007669"/>
    <property type="project" value="InterPro"/>
</dbReference>
<reference evidence="13" key="1">
    <citation type="submission" date="2018-05" db="EMBL/GenBank/DDBJ databases">
        <authorList>
            <person name="Lanie J.A."/>
            <person name="Ng W.-L."/>
            <person name="Kazmierczak K.M."/>
            <person name="Andrzejewski T.M."/>
            <person name="Davidsen T.M."/>
            <person name="Wayne K.J."/>
            <person name="Tettelin H."/>
            <person name="Glass J.I."/>
            <person name="Rusch D."/>
            <person name="Podicherti R."/>
            <person name="Tsui H.-C.T."/>
            <person name="Winkler M.E."/>
        </authorList>
    </citation>
    <scope>NUCLEOTIDE SEQUENCE</scope>
</reference>
<dbReference type="GO" id="GO:0005524">
    <property type="term" value="F:ATP binding"/>
    <property type="evidence" value="ECO:0007669"/>
    <property type="project" value="UniProtKB-KW"/>
</dbReference>
<keyword evidence="7" id="KW-0547">Nucleotide-binding</keyword>
<evidence type="ECO:0000256" key="8">
    <source>
        <dbReference type="ARBA" id="ARBA00022800"/>
    </source>
</evidence>
<dbReference type="PANTHER" id="PTHR47545:SF1">
    <property type="entry name" value="MULTIFUNCTIONAL CCA PROTEIN"/>
    <property type="match status" value="1"/>
</dbReference>
<dbReference type="CDD" id="cd00077">
    <property type="entry name" value="HDc"/>
    <property type="match status" value="1"/>
</dbReference>
<name>A0A381X1P4_9ZZZZ</name>
<keyword evidence="10" id="KW-0460">Magnesium</keyword>
<keyword evidence="5" id="KW-0548">Nucleotidyltransferase</keyword>
<dbReference type="HAMAP" id="MF_01261">
    <property type="entry name" value="CCA_bact_type1"/>
    <property type="match status" value="1"/>
</dbReference>
<dbReference type="GO" id="GO:0001680">
    <property type="term" value="P:tRNA 3'-terminal CCA addition"/>
    <property type="evidence" value="ECO:0007669"/>
    <property type="project" value="InterPro"/>
</dbReference>
<dbReference type="PANTHER" id="PTHR47545">
    <property type="entry name" value="MULTIFUNCTIONAL CCA PROTEIN"/>
    <property type="match status" value="1"/>
</dbReference>
<dbReference type="SUPFAM" id="SSF81301">
    <property type="entry name" value="Nucleotidyltransferase"/>
    <property type="match status" value="1"/>
</dbReference>
<accession>A0A381X1P4</accession>
<dbReference type="InterPro" id="IPR002646">
    <property type="entry name" value="PolA_pol_head_dom"/>
</dbReference>
<keyword evidence="3" id="KW-0808">Transferase</keyword>
<dbReference type="NCBIfam" id="NF008137">
    <property type="entry name" value="PRK10885.1"/>
    <property type="match status" value="1"/>
</dbReference>
<dbReference type="Pfam" id="PF01743">
    <property type="entry name" value="PolyA_pol"/>
    <property type="match status" value="1"/>
</dbReference>
<evidence type="ECO:0000256" key="6">
    <source>
        <dbReference type="ARBA" id="ARBA00022723"/>
    </source>
</evidence>
<keyword evidence="9" id="KW-0067">ATP-binding</keyword>
<comment type="cofactor">
    <cofactor evidence="1">
        <name>Mg(2+)</name>
        <dbReference type="ChEBI" id="CHEBI:18420"/>
    </cofactor>
</comment>
<keyword evidence="6" id="KW-0479">Metal-binding</keyword>
<keyword evidence="8" id="KW-0692">RNA repair</keyword>
<gene>
    <name evidence="13" type="ORF">METZ01_LOCUS110987</name>
</gene>
<evidence type="ECO:0000256" key="4">
    <source>
        <dbReference type="ARBA" id="ARBA00022694"/>
    </source>
</evidence>
<organism evidence="13">
    <name type="scientific">marine metagenome</name>
    <dbReference type="NCBI Taxonomy" id="408172"/>
    <lineage>
        <taxon>unclassified sequences</taxon>
        <taxon>metagenomes</taxon>
        <taxon>ecological metagenomes</taxon>
    </lineage>
</organism>
<dbReference type="Gene3D" id="3.30.460.10">
    <property type="entry name" value="Beta Polymerase, domain 2"/>
    <property type="match status" value="1"/>
</dbReference>
<evidence type="ECO:0000256" key="3">
    <source>
        <dbReference type="ARBA" id="ARBA00022679"/>
    </source>
</evidence>
<evidence type="ECO:0000256" key="10">
    <source>
        <dbReference type="ARBA" id="ARBA00022842"/>
    </source>
</evidence>
<dbReference type="HAMAP" id="MF_01262">
    <property type="entry name" value="CCA_bact_type2"/>
    <property type="match status" value="1"/>
</dbReference>
<evidence type="ECO:0000259" key="12">
    <source>
        <dbReference type="PROSITE" id="PS51831"/>
    </source>
</evidence>
<feature type="domain" description="HD" evidence="12">
    <location>
        <begin position="235"/>
        <end position="336"/>
    </location>
</feature>
<dbReference type="InterPro" id="IPR050124">
    <property type="entry name" value="tRNA_CCA-adding_enzyme"/>
</dbReference>
<evidence type="ECO:0000256" key="2">
    <source>
        <dbReference type="ARBA" id="ARBA00022596"/>
    </source>
</evidence>
<keyword evidence="4" id="KW-0819">tRNA processing</keyword>
<sequence>MTDPAEHLERFLVGGAVRDQLLGDPSGDRDWVVIGATAASMEALGFRPVGRDFPVFLHPISGEEYALARRERKVEAGYRGFEIDAAPTVTLEEDLARRDLTVNAMARSPDGALIDPFGGAADLKARQLRHVSPAFAEDPVRILRAARFGARFAGRGFEIAAETEKLIIAMVQNGEVDALVPERVWRELELALGEDRPRVFFEVLRRSGALARVLPELDALFGIPQPRDHHPEGDVGTHMLMALDAAAALSNDTRVRFAALVHDVGKGTTPQREWPHHIAHEKRGVRQVKAMCQRLRAPNGHRDLALAVTGYHLLMHKLPELRTTTVLKLLQALDAFRNPANVDSFVLACQADADGRGGSKQPYPAAELLTLYSAAARDVDLNDLETAFPEGKARGREARRRRLAAISEVQSIWRTAHPS</sequence>
<dbReference type="Pfam" id="PF01966">
    <property type="entry name" value="HD"/>
    <property type="match status" value="1"/>
</dbReference>
<proteinExistence type="inferred from homology"/>
<keyword evidence="11" id="KW-0694">RNA-binding</keyword>
<dbReference type="AlphaFoldDB" id="A0A381X1P4"/>
<evidence type="ECO:0000256" key="7">
    <source>
        <dbReference type="ARBA" id="ARBA00022741"/>
    </source>
</evidence>
<dbReference type="InterPro" id="IPR043519">
    <property type="entry name" value="NT_sf"/>
</dbReference>
<keyword evidence="2" id="KW-0533">Nickel</keyword>
<evidence type="ECO:0000256" key="1">
    <source>
        <dbReference type="ARBA" id="ARBA00001946"/>
    </source>
</evidence>
<dbReference type="InterPro" id="IPR012006">
    <property type="entry name" value="CCA_bact"/>
</dbReference>
<dbReference type="GO" id="GO:0003723">
    <property type="term" value="F:RNA binding"/>
    <property type="evidence" value="ECO:0007669"/>
    <property type="project" value="UniProtKB-KW"/>
</dbReference>
<dbReference type="Gene3D" id="1.10.3090.10">
    <property type="entry name" value="cca-adding enzyme, domain 2"/>
    <property type="match status" value="1"/>
</dbReference>
<dbReference type="InterPro" id="IPR003607">
    <property type="entry name" value="HD/PDEase_dom"/>
</dbReference>